<dbReference type="AlphaFoldDB" id="A0A8X6SQM5"/>
<dbReference type="InterPro" id="IPR000618">
    <property type="entry name" value="Insect_cuticle"/>
</dbReference>
<dbReference type="GO" id="GO:0062129">
    <property type="term" value="C:chitin-based extracellular matrix"/>
    <property type="evidence" value="ECO:0007669"/>
    <property type="project" value="TreeGrafter"/>
</dbReference>
<gene>
    <name evidence="2" type="primary">NCL1_29757</name>
    <name evidence="2" type="ORF">TNCV_2448721</name>
</gene>
<reference evidence="2" key="1">
    <citation type="submission" date="2020-08" db="EMBL/GenBank/DDBJ databases">
        <title>Multicomponent nature underlies the extraordinary mechanical properties of spider dragline silk.</title>
        <authorList>
            <person name="Kono N."/>
            <person name="Nakamura H."/>
            <person name="Mori M."/>
            <person name="Yoshida Y."/>
            <person name="Ohtoshi R."/>
            <person name="Malay A.D."/>
            <person name="Moran D.A.P."/>
            <person name="Tomita M."/>
            <person name="Numata K."/>
            <person name="Arakawa K."/>
        </authorList>
    </citation>
    <scope>NUCLEOTIDE SEQUENCE</scope>
</reference>
<keyword evidence="3" id="KW-1185">Reference proteome</keyword>
<dbReference type="PROSITE" id="PS51155">
    <property type="entry name" value="CHIT_BIND_RR_2"/>
    <property type="match status" value="1"/>
</dbReference>
<sequence length="185" mass="20211">MTLAILSSYCSEILSSRSRAFSLKSTMIPGTFLLVLIASTAALASPLQRAKPFVEVPQKIVKLIEFSTPSSPQVIEFVPNPYNFGYEFGDGQGMKQHRSESADDQGVVKGTYGYIDPLGVYRSVEYIADSQGYRAVIKTNEPGAAARDIAHGHYIVEAPPTAVVEQGLLYQKSKNIREQAMPAIH</sequence>
<dbReference type="GO" id="GO:0008010">
    <property type="term" value="F:structural constituent of chitin-based larval cuticle"/>
    <property type="evidence" value="ECO:0007669"/>
    <property type="project" value="TreeGrafter"/>
</dbReference>
<keyword evidence="1" id="KW-0193">Cuticle</keyword>
<evidence type="ECO:0000313" key="3">
    <source>
        <dbReference type="Proteomes" id="UP000887159"/>
    </source>
</evidence>
<protein>
    <submittedName>
        <fullName evidence="2">Cuticle protein 10.9</fullName>
    </submittedName>
</protein>
<dbReference type="PANTHER" id="PTHR10380">
    <property type="entry name" value="CUTICLE PROTEIN"/>
    <property type="match status" value="1"/>
</dbReference>
<dbReference type="Pfam" id="PF00379">
    <property type="entry name" value="Chitin_bind_4"/>
    <property type="match status" value="1"/>
</dbReference>
<evidence type="ECO:0000313" key="2">
    <source>
        <dbReference type="EMBL" id="GFY12681.1"/>
    </source>
</evidence>
<proteinExistence type="predicted"/>
<name>A0A8X6SQM5_TRICX</name>
<accession>A0A8X6SQM5</accession>
<organism evidence="2 3">
    <name type="scientific">Trichonephila clavipes</name>
    <name type="common">Golden silk orbweaver</name>
    <name type="synonym">Nephila clavipes</name>
    <dbReference type="NCBI Taxonomy" id="2585209"/>
    <lineage>
        <taxon>Eukaryota</taxon>
        <taxon>Metazoa</taxon>
        <taxon>Ecdysozoa</taxon>
        <taxon>Arthropoda</taxon>
        <taxon>Chelicerata</taxon>
        <taxon>Arachnida</taxon>
        <taxon>Araneae</taxon>
        <taxon>Araneomorphae</taxon>
        <taxon>Entelegynae</taxon>
        <taxon>Araneoidea</taxon>
        <taxon>Nephilidae</taxon>
        <taxon>Trichonephila</taxon>
    </lineage>
</organism>
<evidence type="ECO:0000256" key="1">
    <source>
        <dbReference type="PROSITE-ProRule" id="PRU00497"/>
    </source>
</evidence>
<dbReference type="InterPro" id="IPR050468">
    <property type="entry name" value="Cuticle_Struct_Prot"/>
</dbReference>
<comment type="caution">
    <text evidence="2">The sequence shown here is derived from an EMBL/GenBank/DDBJ whole genome shotgun (WGS) entry which is preliminary data.</text>
</comment>
<dbReference type="EMBL" id="BMAU01021315">
    <property type="protein sequence ID" value="GFY12681.1"/>
    <property type="molecule type" value="Genomic_DNA"/>
</dbReference>
<dbReference type="PRINTS" id="PR00947">
    <property type="entry name" value="CUTICLE"/>
</dbReference>
<dbReference type="Proteomes" id="UP000887159">
    <property type="component" value="Unassembled WGS sequence"/>
</dbReference>